<comment type="caution">
    <text evidence="2">The sequence shown here is derived from an EMBL/GenBank/DDBJ whole genome shotgun (WGS) entry which is preliminary data.</text>
</comment>
<sequence>MSTTVKWILALVLAVVQAAAWIAAIGLEFQTYMYIVLGAVATIFTVFSIEKFIDNRKYIDDLKDDPRR</sequence>
<evidence type="ECO:0000313" key="2">
    <source>
        <dbReference type="EMBL" id="MFD2613719.1"/>
    </source>
</evidence>
<feature type="transmembrane region" description="Helical" evidence="1">
    <location>
        <begin position="7"/>
        <end position="25"/>
    </location>
</feature>
<feature type="transmembrane region" description="Helical" evidence="1">
    <location>
        <begin position="31"/>
        <end position="49"/>
    </location>
</feature>
<dbReference type="RefSeq" id="WP_377603760.1">
    <property type="nucleotide sequence ID" value="NZ_JBHUME010000008.1"/>
</dbReference>
<keyword evidence="3" id="KW-1185">Reference proteome</keyword>
<keyword evidence="1" id="KW-0472">Membrane</keyword>
<evidence type="ECO:0000313" key="3">
    <source>
        <dbReference type="Proteomes" id="UP001597541"/>
    </source>
</evidence>
<dbReference type="Proteomes" id="UP001597541">
    <property type="component" value="Unassembled WGS sequence"/>
</dbReference>
<organism evidence="2 3">
    <name type="scientific">Paenibacillus gansuensis</name>
    <dbReference type="NCBI Taxonomy" id="306542"/>
    <lineage>
        <taxon>Bacteria</taxon>
        <taxon>Bacillati</taxon>
        <taxon>Bacillota</taxon>
        <taxon>Bacilli</taxon>
        <taxon>Bacillales</taxon>
        <taxon>Paenibacillaceae</taxon>
        <taxon>Paenibacillus</taxon>
    </lineage>
</organism>
<evidence type="ECO:0000256" key="1">
    <source>
        <dbReference type="SAM" id="Phobius"/>
    </source>
</evidence>
<accession>A0ABW5PF12</accession>
<protein>
    <submittedName>
        <fullName evidence="2">Uncharacterized protein</fullName>
    </submittedName>
</protein>
<keyword evidence="1" id="KW-0812">Transmembrane</keyword>
<proteinExistence type="predicted"/>
<keyword evidence="1" id="KW-1133">Transmembrane helix</keyword>
<name>A0ABW5PF12_9BACL</name>
<dbReference type="EMBL" id="JBHUME010000008">
    <property type="protein sequence ID" value="MFD2613719.1"/>
    <property type="molecule type" value="Genomic_DNA"/>
</dbReference>
<reference evidence="3" key="1">
    <citation type="journal article" date="2019" name="Int. J. Syst. Evol. Microbiol.">
        <title>The Global Catalogue of Microorganisms (GCM) 10K type strain sequencing project: providing services to taxonomists for standard genome sequencing and annotation.</title>
        <authorList>
            <consortium name="The Broad Institute Genomics Platform"/>
            <consortium name="The Broad Institute Genome Sequencing Center for Infectious Disease"/>
            <person name="Wu L."/>
            <person name="Ma J."/>
        </authorList>
    </citation>
    <scope>NUCLEOTIDE SEQUENCE [LARGE SCALE GENOMIC DNA]</scope>
    <source>
        <strain evidence="3">KCTC 3950</strain>
    </source>
</reference>
<gene>
    <name evidence="2" type="ORF">ACFSUF_14905</name>
</gene>